<feature type="transmembrane region" description="Helical" evidence="2">
    <location>
        <begin position="101"/>
        <end position="121"/>
    </location>
</feature>
<evidence type="ECO:0000256" key="1">
    <source>
        <dbReference type="ARBA" id="ARBA00023125"/>
    </source>
</evidence>
<evidence type="ECO:0000256" key="2">
    <source>
        <dbReference type="SAM" id="Phobius"/>
    </source>
</evidence>
<sequence length="163" mass="18070">MKTTGKIIADLRKEKGMSQEELADVLFVTRQAISKWESDAGSPGIDNLQRIADYFGVSIDYLLGKEEGGNAPSAQTQKQKRLSKTEAKNVAGVKKKIGRALGIFGLVGLILAFAGFFTPYYSVGDLSVNLLELFLPARLQCNRLVDLHRRHRHGGRRLGDRRI</sequence>
<evidence type="ECO:0000259" key="3">
    <source>
        <dbReference type="PROSITE" id="PS50943"/>
    </source>
</evidence>
<feature type="domain" description="HTH cro/C1-type" evidence="3">
    <location>
        <begin position="8"/>
        <end position="62"/>
    </location>
</feature>
<evidence type="ECO:0000313" key="4">
    <source>
        <dbReference type="EMBL" id="MBO8426672.1"/>
    </source>
</evidence>
<protein>
    <submittedName>
        <fullName evidence="4">Helix-turn-helix transcriptional regulator</fullName>
    </submittedName>
</protein>
<dbReference type="AlphaFoldDB" id="A0A9D9DGT4"/>
<reference evidence="4" key="2">
    <citation type="journal article" date="2021" name="PeerJ">
        <title>Extensive microbial diversity within the chicken gut microbiome revealed by metagenomics and culture.</title>
        <authorList>
            <person name="Gilroy R."/>
            <person name="Ravi A."/>
            <person name="Getino M."/>
            <person name="Pursley I."/>
            <person name="Horton D.L."/>
            <person name="Alikhan N.F."/>
            <person name="Baker D."/>
            <person name="Gharbi K."/>
            <person name="Hall N."/>
            <person name="Watson M."/>
            <person name="Adriaenssens E.M."/>
            <person name="Foster-Nyarko E."/>
            <person name="Jarju S."/>
            <person name="Secka A."/>
            <person name="Antonio M."/>
            <person name="Oren A."/>
            <person name="Chaudhuri R.R."/>
            <person name="La Ragione R."/>
            <person name="Hildebrand F."/>
            <person name="Pallen M.J."/>
        </authorList>
    </citation>
    <scope>NUCLEOTIDE SEQUENCE</scope>
    <source>
        <strain evidence="4">17113</strain>
    </source>
</reference>
<dbReference type="InterPro" id="IPR001387">
    <property type="entry name" value="Cro/C1-type_HTH"/>
</dbReference>
<dbReference type="SUPFAM" id="SSF47413">
    <property type="entry name" value="lambda repressor-like DNA-binding domains"/>
    <property type="match status" value="1"/>
</dbReference>
<keyword evidence="1" id="KW-0238">DNA-binding</keyword>
<evidence type="ECO:0000313" key="5">
    <source>
        <dbReference type="Proteomes" id="UP000823634"/>
    </source>
</evidence>
<name>A0A9D9DGT4_9FIRM</name>
<accession>A0A9D9DGT4</accession>
<dbReference type="Pfam" id="PF01381">
    <property type="entry name" value="HTH_3"/>
    <property type="match status" value="1"/>
</dbReference>
<dbReference type="GO" id="GO:0003677">
    <property type="term" value="F:DNA binding"/>
    <property type="evidence" value="ECO:0007669"/>
    <property type="project" value="UniProtKB-KW"/>
</dbReference>
<organism evidence="4 5">
    <name type="scientific">Candidatus Alloenteromonas pullistercoris</name>
    <dbReference type="NCBI Taxonomy" id="2840785"/>
    <lineage>
        <taxon>Bacteria</taxon>
        <taxon>Bacillati</taxon>
        <taxon>Bacillota</taxon>
        <taxon>Bacillota incertae sedis</taxon>
        <taxon>Candidatus Alloenteromonas</taxon>
    </lineage>
</organism>
<dbReference type="Proteomes" id="UP000823634">
    <property type="component" value="Unassembled WGS sequence"/>
</dbReference>
<dbReference type="PANTHER" id="PTHR46558">
    <property type="entry name" value="TRACRIPTIONAL REGULATORY PROTEIN-RELATED-RELATED"/>
    <property type="match status" value="1"/>
</dbReference>
<comment type="caution">
    <text evidence="4">The sequence shown here is derived from an EMBL/GenBank/DDBJ whole genome shotgun (WGS) entry which is preliminary data.</text>
</comment>
<dbReference type="EMBL" id="JADINA010000032">
    <property type="protein sequence ID" value="MBO8426672.1"/>
    <property type="molecule type" value="Genomic_DNA"/>
</dbReference>
<dbReference type="Gene3D" id="1.10.260.40">
    <property type="entry name" value="lambda repressor-like DNA-binding domains"/>
    <property type="match status" value="1"/>
</dbReference>
<dbReference type="InterPro" id="IPR010982">
    <property type="entry name" value="Lambda_DNA-bd_dom_sf"/>
</dbReference>
<dbReference type="PROSITE" id="PS50943">
    <property type="entry name" value="HTH_CROC1"/>
    <property type="match status" value="1"/>
</dbReference>
<dbReference type="PANTHER" id="PTHR46558:SF11">
    <property type="entry name" value="HTH-TYPE TRANSCRIPTIONAL REGULATOR XRE"/>
    <property type="match status" value="1"/>
</dbReference>
<keyword evidence="2" id="KW-1133">Transmembrane helix</keyword>
<dbReference type="SMART" id="SM00530">
    <property type="entry name" value="HTH_XRE"/>
    <property type="match status" value="1"/>
</dbReference>
<proteinExistence type="predicted"/>
<dbReference type="CDD" id="cd00093">
    <property type="entry name" value="HTH_XRE"/>
    <property type="match status" value="1"/>
</dbReference>
<keyword evidence="2" id="KW-0812">Transmembrane</keyword>
<gene>
    <name evidence="4" type="ORF">IAC61_05090</name>
</gene>
<keyword evidence="2" id="KW-0472">Membrane</keyword>
<reference evidence="4" key="1">
    <citation type="submission" date="2020-10" db="EMBL/GenBank/DDBJ databases">
        <authorList>
            <person name="Gilroy R."/>
        </authorList>
    </citation>
    <scope>NUCLEOTIDE SEQUENCE</scope>
    <source>
        <strain evidence="4">17113</strain>
    </source>
</reference>